<dbReference type="InterPro" id="IPR018294">
    <property type="entry name" value="ISPD_synthase_CS"/>
</dbReference>
<evidence type="ECO:0008006" key="5">
    <source>
        <dbReference type="Google" id="ProtNLM"/>
    </source>
</evidence>
<reference evidence="3" key="1">
    <citation type="submission" date="2021-01" db="EMBL/GenBank/DDBJ databases">
        <title>Whole genome shotgun sequence of Rhizocola hellebori NBRC 109834.</title>
        <authorList>
            <person name="Komaki H."/>
            <person name="Tamura T."/>
        </authorList>
    </citation>
    <scope>NUCLEOTIDE SEQUENCE</scope>
    <source>
        <strain evidence="3">NBRC 109834</strain>
    </source>
</reference>
<dbReference type="InterPro" id="IPR029044">
    <property type="entry name" value="Nucleotide-diphossugar_trans"/>
</dbReference>
<dbReference type="AlphaFoldDB" id="A0A8J3QCM3"/>
<evidence type="ECO:0000256" key="2">
    <source>
        <dbReference type="ARBA" id="ARBA00022695"/>
    </source>
</evidence>
<dbReference type="PROSITE" id="PS01295">
    <property type="entry name" value="ISPD"/>
    <property type="match status" value="1"/>
</dbReference>
<name>A0A8J3QCM3_9ACTN</name>
<protein>
    <recommendedName>
        <fullName evidence="5">2-C-methyl-D-erythritol 4-phosphate cytidylyltransferase</fullName>
    </recommendedName>
</protein>
<evidence type="ECO:0000313" key="3">
    <source>
        <dbReference type="EMBL" id="GIH08388.1"/>
    </source>
</evidence>
<dbReference type="Gene3D" id="3.90.550.10">
    <property type="entry name" value="Spore Coat Polysaccharide Biosynthesis Protein SpsA, Chain A"/>
    <property type="match status" value="1"/>
</dbReference>
<dbReference type="GO" id="GO:0050518">
    <property type="term" value="F:2-C-methyl-D-erythritol 4-phosphate cytidylyltransferase activity"/>
    <property type="evidence" value="ECO:0007669"/>
    <property type="project" value="TreeGrafter"/>
</dbReference>
<keyword evidence="2" id="KW-0548">Nucleotidyltransferase</keyword>
<dbReference type="InterPro" id="IPR050088">
    <property type="entry name" value="IspD/TarI_cytidylyltransf_bact"/>
</dbReference>
<gene>
    <name evidence="3" type="ORF">Rhe02_64550</name>
</gene>
<dbReference type="PANTHER" id="PTHR32125:SF4">
    <property type="entry name" value="2-C-METHYL-D-ERYTHRITOL 4-PHOSPHATE CYTIDYLYLTRANSFERASE, CHLOROPLASTIC"/>
    <property type="match status" value="1"/>
</dbReference>
<evidence type="ECO:0000256" key="1">
    <source>
        <dbReference type="ARBA" id="ARBA00022679"/>
    </source>
</evidence>
<proteinExistence type="predicted"/>
<dbReference type="EMBL" id="BONY01000048">
    <property type="protein sequence ID" value="GIH08388.1"/>
    <property type="molecule type" value="Genomic_DNA"/>
</dbReference>
<dbReference type="GO" id="GO:0008299">
    <property type="term" value="P:isoprenoid biosynthetic process"/>
    <property type="evidence" value="ECO:0007669"/>
    <property type="project" value="InterPro"/>
</dbReference>
<dbReference type="SUPFAM" id="SSF53448">
    <property type="entry name" value="Nucleotide-diphospho-sugar transferases"/>
    <property type="match status" value="1"/>
</dbReference>
<accession>A0A8J3QCM3</accession>
<dbReference type="InterPro" id="IPR034683">
    <property type="entry name" value="IspD/TarI"/>
</dbReference>
<evidence type="ECO:0000313" key="4">
    <source>
        <dbReference type="Proteomes" id="UP000612899"/>
    </source>
</evidence>
<dbReference type="Proteomes" id="UP000612899">
    <property type="component" value="Unassembled WGS sequence"/>
</dbReference>
<dbReference type="PANTHER" id="PTHR32125">
    <property type="entry name" value="2-C-METHYL-D-ERYTHRITOL 4-PHOSPHATE CYTIDYLYLTRANSFERASE, CHLOROPLASTIC"/>
    <property type="match status" value="1"/>
</dbReference>
<comment type="caution">
    <text evidence="3">The sequence shown here is derived from an EMBL/GenBank/DDBJ whole genome shotgun (WGS) entry which is preliminary data.</text>
</comment>
<sequence length="165" mass="17112">MEFVSSLVPSAHVVAGGATRQESVAAALAAVPAEFEIILVHDAARALTPPSLIEAVAAAVREGQEAVIPALAVVDTIKRVDEQGRVTATVDRAQLRAIQTPQGFRRGLLVKAHAAAADSHTDDAGMVEQLGAVVHTVPGHPHAFKITTPLDLVIAQALLEAGQCE</sequence>
<keyword evidence="1" id="KW-0808">Transferase</keyword>
<keyword evidence="4" id="KW-1185">Reference proteome</keyword>
<dbReference type="Pfam" id="PF01128">
    <property type="entry name" value="IspD"/>
    <property type="match status" value="1"/>
</dbReference>
<organism evidence="3 4">
    <name type="scientific">Rhizocola hellebori</name>
    <dbReference type="NCBI Taxonomy" id="1392758"/>
    <lineage>
        <taxon>Bacteria</taxon>
        <taxon>Bacillati</taxon>
        <taxon>Actinomycetota</taxon>
        <taxon>Actinomycetes</taxon>
        <taxon>Micromonosporales</taxon>
        <taxon>Micromonosporaceae</taxon>
        <taxon>Rhizocola</taxon>
    </lineage>
</organism>